<evidence type="ECO:0000256" key="2">
    <source>
        <dbReference type="SAM" id="SignalP"/>
    </source>
</evidence>
<accession>A0A5A8DHC9</accession>
<feature type="signal peptide" evidence="2">
    <location>
        <begin position="1"/>
        <end position="28"/>
    </location>
</feature>
<feature type="chain" id="PRO_5022889684" description="PKD/REJ-like domain-containing protein" evidence="2">
    <location>
        <begin position="29"/>
        <end position="2651"/>
    </location>
</feature>
<comment type="caution">
    <text evidence="3">The sequence shown here is derived from an EMBL/GenBank/DDBJ whole genome shotgun (WGS) entry which is preliminary data.</text>
</comment>
<reference evidence="3 4" key="1">
    <citation type="submission" date="2019-07" db="EMBL/GenBank/DDBJ databases">
        <title>Genomes of Cafeteria roenbergensis.</title>
        <authorList>
            <person name="Fischer M.G."/>
            <person name="Hackl T."/>
            <person name="Roman M."/>
        </authorList>
    </citation>
    <scope>NUCLEOTIDE SEQUENCE [LARGE SCALE GENOMIC DNA]</scope>
    <source>
        <strain evidence="3 4">RCC970-E3</strain>
    </source>
</reference>
<name>A0A5A8DHC9_CAFRO</name>
<dbReference type="Proteomes" id="UP000324907">
    <property type="component" value="Unassembled WGS sequence"/>
</dbReference>
<dbReference type="EMBL" id="VLTL01000052">
    <property type="protein sequence ID" value="KAA0164805.1"/>
    <property type="molecule type" value="Genomic_DNA"/>
</dbReference>
<gene>
    <name evidence="3" type="ORF">FNF28_03692</name>
</gene>
<evidence type="ECO:0000313" key="4">
    <source>
        <dbReference type="Proteomes" id="UP000324907"/>
    </source>
</evidence>
<feature type="compositionally biased region" description="Polar residues" evidence="1">
    <location>
        <begin position="2470"/>
        <end position="2485"/>
    </location>
</feature>
<proteinExistence type="predicted"/>
<protein>
    <recommendedName>
        <fullName evidence="5">PKD/REJ-like domain-containing protein</fullName>
    </recommendedName>
</protein>
<feature type="region of interest" description="Disordered" evidence="1">
    <location>
        <begin position="2430"/>
        <end position="2487"/>
    </location>
</feature>
<sequence>MGHRPRAPSSRLGLHLAVLAVALPRALAVAVPSVSSDGVDQIKVVNRITTFSLTFSNKGDTVGYLPFVDIVVPRGALDTVSLVNGSAVVASTPVDAISILDSATFQGTQVAPVRTTFPTEDAMPAQFQPSPAGTTCSYHPYATTGNRHKDWMCGEPHEAVYSIALPVLGLPPGGLVTYPITVNGVQLNEDLEPFQLRLRAGFIRDRTPPGSNIAPADIASVLEPAGVTRDSRDWPRTATITPQSYFFSMREVDGPGSELFEAGTARTLQVSFGVAPRFELSNMTLLLELPNALNLTGTSISGALGANTTVTEISPSVFQIEFKGSALNAAVGQSDSFVTATVGFRLALGDKASTGEANLPPDLFENSATTFVRNATLKIRSLASLTPVALSLAVDPFVTRWTMATTSSTLSEVVEDGVKGVRIGQAMLHKGALDLSKELHFDSLVGVALQPGDRATYSVKYTMPMSSSIGLQLTVWPPLPSFDVSELVPFVDAFGVAAKVDNASFVPLAGQIMVGPEDTYSNLTRELPQAEIDVQSQNIVLRVGNFTEGDGSQYSVVHLLYTLTVTNEPVEDGIQVASLTLGRELGILAAPSFTAYVAVRQPLVHVVAGVFAVKGNTPSAGALPVGLESPTASRPQLAGEAERLAVNASGADSRGFRFADSLTPNDVFLLGRASEALNLDAGDKTSVFVGVFNSGGSQAFDIQVLCTIFDNSPSGHALASTARVAGVAQASASVVDWTTTDSTANNAFFSLGNGQTSAMGGGTIAFLSSPPDSAGSVNISLEGLGPVRAPTGLLASLAVKVATFDVLTQPFVAPAAGNTRPSFATITCRLRSYAAAAGGPNFVGADSIESNSSAALRMDAKHLLANRTDAVDSIKAHDPSPIVPGLLWLSDGDQVSLEVAIAIPEGKVEQLRVQASDVQASRGADPELSIVSVELIEAGPVVNGVQPDASVSASGVNLSASLDVLDLVNTADGIDSVADVVRFSITARKLATGAALPGTAFELLNISVSSIPEITASTTDVTIGPCTLTNTNGNPSVSRSIRLSAEFFVDDNANSGDSLAVEATLSTSTVQVATTSPNLQVLEPLIQPAISASTVVAGVDANDTLGFVVGVAQSQMPAYHVQLADTALIQLSSPYTLTGANVTGAEVWTPGHGSNIAIVPTATNSFQVTYTVLVDMHVEASRSFSTHAAASWASHPSPRFGQARAYFSSPASQVQVQVANPVMSIVLETDSATSSDSEAVIGSRVTAFAAITVPEGTTSLAEVELALSDTSPGSVLRILEVVSITESSGGSSLSSSGGAFSALAAAATSGITGSGLGGVVVSLGNLTNSASSPSTAEVLTVEVRMVVLNDAGTVAGAVGTVSGTLRSELLSPAATATDSVTVAEPVVSVTVSPVSVPGSLDAGDDVAFTLVVRAHDGANANPAYLAVLRDATLVTSPSLYSVRSVTVDGAELFTAGGAGASWAANHSSTGSIFAAASLAELSSGGTSIVYTVRLGVAVEADSIVRPEFGVVWSSHPGPADAPTAVSRPYSAAPATQPSITIASPTLSVSLETDSATSSDSEAVIGSRVTAFAAITVPEGTTSLAEVELVLSDTSPGSVLRSGLGGVVVSLGNLTNSASSPSTAEVLTVEVRMVVLNDAGTVAGAVGTVSGTLRSELLSPAATATDSVTVAEPVVSVTVSPVSVPGFLDAGDDVAFTLVVRAHDGANANPAYLAVLRDATLVTSPSLYSVRSVTVDGAELFTAGGAGASWAANHSSTGSIFAAASLAELSSGGTSIVYTGTTSLAEVELALSDTSPGSVLRILEVVSITESSGGSSLSSSGGAFSALAAAATSGITGSGLGGVVVSLGNLTNLASSPSTAEVLTVEVRMVVLNDAGTVAGAVGTVSGTLRSELLSPAATATDSVTVAEPVVSVTVSPVSVPGSLDAGDDVAFTLVVRAHDGANANRHAPTAVSRPYSAAPATQPSITIASPTLSVSLETDSATSSDSEAVIGSRVTAFAAITVPEGTTSLAEVELALSDTSPGSVLRILEVVSITESSGGSSLSSSGGAFSALAAAATSGITGSGLGGVVVSLGNLTNLASSPSTAEVLTVEVRMVVLNDAGTVAGAVGTVSGTLRSELLSPAATATDSVTVAEPVVSVTVSPVSVPGFLDAGDDVAFTLVVRAHDGANANPAYLAVLRDATLVTSPSLYSVRSVTVDGAELFTAGGAGASWAANHSSTGVDLRCGESCRAVVGRHQHRVHAPATQPSITIASPTLSVSLETDSATSSDSEAVIGSRVTAFAAITVPEGTTSLAEVELALSDTSPGSVLRILEVVSITESSGGSSLSSSGGAFSALAAAATSGITGSGLGGVVVSLGNLTNSASSPSTAEVLTVEVRMVVLNDAGTVAGAVGTVSGTLRSELLSPAATATDSVTVAEPVVSVTVSPVSVPGSLDAGDDVGVHAGDAPDGGVSARTAQHRRPSRASRSASPTLSVSLETDSATSSDSEAVIGSRGTAFAAITVPEGTTSLAEVELALSDTSPGSVLRILEVVSITDLGNLTNSASSPSTAEVLTVEVRMVVLNDAGTVAGAVGTVSGTLRSELLSPAATATDSVTVAEPVVSVTVSPVSVPGFLDAGDDVAFTLVVRAHDGANANPAYLAVLRDATLVTSPSL</sequence>
<keyword evidence="2" id="KW-0732">Signal</keyword>
<evidence type="ECO:0008006" key="5">
    <source>
        <dbReference type="Google" id="ProtNLM"/>
    </source>
</evidence>
<evidence type="ECO:0000313" key="3">
    <source>
        <dbReference type="EMBL" id="KAA0164805.1"/>
    </source>
</evidence>
<evidence type="ECO:0000256" key="1">
    <source>
        <dbReference type="SAM" id="MobiDB-lite"/>
    </source>
</evidence>
<organism evidence="3 4">
    <name type="scientific">Cafeteria roenbergensis</name>
    <name type="common">Marine flagellate</name>
    <dbReference type="NCBI Taxonomy" id="33653"/>
    <lineage>
        <taxon>Eukaryota</taxon>
        <taxon>Sar</taxon>
        <taxon>Stramenopiles</taxon>
        <taxon>Bigyra</taxon>
        <taxon>Opalozoa</taxon>
        <taxon>Bicosoecida</taxon>
        <taxon>Cafeteriaceae</taxon>
        <taxon>Cafeteria</taxon>
    </lineage>
</organism>
<feature type="compositionally biased region" description="Low complexity" evidence="1">
    <location>
        <begin position="2440"/>
        <end position="2450"/>
    </location>
</feature>